<feature type="transmembrane region" description="Helical" evidence="1">
    <location>
        <begin position="26"/>
        <end position="47"/>
    </location>
</feature>
<reference evidence="2" key="1">
    <citation type="submission" date="2019-01" db="EMBL/GenBank/DDBJ databases">
        <title>Draft genome sequences of three monokaryotic isolates of the white-rot basidiomycete fungus Dichomitus squalens.</title>
        <authorList>
            <consortium name="DOE Joint Genome Institute"/>
            <person name="Lopez S.C."/>
            <person name="Andreopoulos B."/>
            <person name="Pangilinan J."/>
            <person name="Lipzen A."/>
            <person name="Riley R."/>
            <person name="Ahrendt S."/>
            <person name="Ng V."/>
            <person name="Barry K."/>
            <person name="Daum C."/>
            <person name="Grigoriev I.V."/>
            <person name="Hilden K.S."/>
            <person name="Makela M.R."/>
            <person name="de Vries R.P."/>
        </authorList>
    </citation>
    <scope>NUCLEOTIDE SEQUENCE [LARGE SCALE GENOMIC DNA]</scope>
    <source>
        <strain evidence="2">OM18370.1</strain>
    </source>
</reference>
<accession>A0A4Q9MLD2</accession>
<proteinExistence type="predicted"/>
<dbReference type="Proteomes" id="UP000292957">
    <property type="component" value="Unassembled WGS sequence"/>
</dbReference>
<evidence type="ECO:0000313" key="2">
    <source>
        <dbReference type="EMBL" id="TBU28430.1"/>
    </source>
</evidence>
<organism evidence="2">
    <name type="scientific">Dichomitus squalens</name>
    <dbReference type="NCBI Taxonomy" id="114155"/>
    <lineage>
        <taxon>Eukaryota</taxon>
        <taxon>Fungi</taxon>
        <taxon>Dikarya</taxon>
        <taxon>Basidiomycota</taxon>
        <taxon>Agaricomycotina</taxon>
        <taxon>Agaricomycetes</taxon>
        <taxon>Polyporales</taxon>
        <taxon>Polyporaceae</taxon>
        <taxon>Dichomitus</taxon>
    </lineage>
</organism>
<dbReference type="EMBL" id="ML143422">
    <property type="protein sequence ID" value="TBU28430.1"/>
    <property type="molecule type" value="Genomic_DNA"/>
</dbReference>
<keyword evidence="1" id="KW-0812">Transmembrane</keyword>
<sequence length="176" mass="19771">MSLLPSLSWAAFSGYRSYALAKGNAFLGWIVFAMSAMFIMPNIIIVLRNGQGSFPEPLQDCLSWPNAHINKMRFKLSPVSEPDVVVIIPRTIFVMSELVVIALTLNKHNLSRGMSPKGGSALLRILLKNVDSTIWGPSVSTQIRYYWMHLEKRLVHNSRSIDQTCLPQQIRLTGTQ</sequence>
<dbReference type="AlphaFoldDB" id="A0A4Q9MLD2"/>
<keyword evidence="1" id="KW-0472">Membrane</keyword>
<evidence type="ECO:0000256" key="1">
    <source>
        <dbReference type="SAM" id="Phobius"/>
    </source>
</evidence>
<name>A0A4Q9MLD2_9APHY</name>
<gene>
    <name evidence="2" type="ORF">BD311DRAFT_739396</name>
</gene>
<protein>
    <submittedName>
        <fullName evidence="2">Uncharacterized protein</fullName>
    </submittedName>
</protein>
<keyword evidence="1" id="KW-1133">Transmembrane helix</keyword>